<organism evidence="2 3">
    <name type="scientific">Acinetobacter radioresistens SK82</name>
    <dbReference type="NCBI Taxonomy" id="596318"/>
    <lineage>
        <taxon>Bacteria</taxon>
        <taxon>Pseudomonadati</taxon>
        <taxon>Pseudomonadota</taxon>
        <taxon>Gammaproteobacteria</taxon>
        <taxon>Moraxellales</taxon>
        <taxon>Moraxellaceae</taxon>
        <taxon>Acinetobacter</taxon>
    </lineage>
</organism>
<keyword evidence="1" id="KW-0472">Membrane</keyword>
<gene>
    <name evidence="2" type="ORF">ACIRA0001_0171</name>
</gene>
<keyword evidence="3" id="KW-1185">Reference proteome</keyword>
<name>A0ABM9YJU3_ACIRA</name>
<feature type="transmembrane region" description="Helical" evidence="1">
    <location>
        <begin position="20"/>
        <end position="39"/>
    </location>
</feature>
<feature type="transmembrane region" description="Helical" evidence="1">
    <location>
        <begin position="51"/>
        <end position="75"/>
    </location>
</feature>
<sequence>MTQQQNAKRKEGLQQKVNRLSTQAAIIATPIVLISAAHAEEAAIDVGTLGLTGLSAAAATVFAIKASPSFMMWGYRKILGFIGR</sequence>
<evidence type="ECO:0000313" key="2">
    <source>
        <dbReference type="EMBL" id="EET81109.1"/>
    </source>
</evidence>
<evidence type="ECO:0000256" key="1">
    <source>
        <dbReference type="SAM" id="Phobius"/>
    </source>
</evidence>
<keyword evidence="1" id="KW-0812">Transmembrane</keyword>
<keyword evidence="1" id="KW-1133">Transmembrane helix</keyword>
<accession>A0ABM9YJU3</accession>
<proteinExistence type="predicted"/>
<evidence type="ECO:0000313" key="3">
    <source>
        <dbReference type="Proteomes" id="UP000018419"/>
    </source>
</evidence>
<comment type="caution">
    <text evidence="2">The sequence shown here is derived from an EMBL/GenBank/DDBJ whole genome shotgun (WGS) entry which is preliminary data.</text>
</comment>
<protein>
    <submittedName>
        <fullName evidence="2">Uncharacterized protein</fullName>
    </submittedName>
</protein>
<dbReference type="Proteomes" id="UP000018419">
    <property type="component" value="Unassembled WGS sequence"/>
</dbReference>
<dbReference type="EMBL" id="ACVR01000077">
    <property type="protein sequence ID" value="EET81109.1"/>
    <property type="molecule type" value="Genomic_DNA"/>
</dbReference>
<reference evidence="2 3" key="1">
    <citation type="submission" date="2009-07" db="EMBL/GenBank/DDBJ databases">
        <authorList>
            <person name="Madupu R."/>
            <person name="Durkin A.S."/>
            <person name="Torralba M."/>
            <person name="Methe B."/>
            <person name="Sutton G.G."/>
            <person name="Strausberg R.L."/>
            <person name="Nelson K.E."/>
        </authorList>
    </citation>
    <scope>NUCLEOTIDE SEQUENCE [LARGE SCALE GENOMIC DNA]</scope>
    <source>
        <strain evidence="2 3">SK82</strain>
    </source>
</reference>
<dbReference type="RefSeq" id="WP_005014288.1">
    <property type="nucleotide sequence ID" value="NZ_ACVR01000077.1"/>
</dbReference>